<dbReference type="RefSeq" id="WP_017929770.1">
    <property type="nucleotide sequence ID" value="NZ_CM002676.1"/>
</dbReference>
<reference evidence="1 2" key="1">
    <citation type="submission" date="2013-03" db="EMBL/GenBank/DDBJ databases">
        <authorList>
            <person name="Fiebig A."/>
            <person name="Goeker M."/>
            <person name="Klenk H.-P.P."/>
        </authorList>
    </citation>
    <scope>NUCLEOTIDE SEQUENCE [LARGE SCALE GENOMIC DNA]</scope>
    <source>
        <strain evidence="1 2">DSM 17492</strain>
        <plasmid evidence="1 2">pLokhon02</plasmid>
    </source>
</reference>
<comment type="caution">
    <text evidence="1">The sequence shown here is derived from an EMBL/GenBank/DDBJ whole genome shotgun (WGS) entry which is preliminary data.</text>
</comment>
<evidence type="ECO:0000313" key="2">
    <source>
        <dbReference type="Proteomes" id="UP000025047"/>
    </source>
</evidence>
<name>A0A017H7T5_9RHOB</name>
<dbReference type="HOGENOM" id="CLU_2316913_0_0_5"/>
<geneLocation type="plasmid" evidence="1 2">
    <name>pLokhon02</name>
</geneLocation>
<sequence length="99" mass="10555">MSAPVSAIVSSTPAPTVASAGFVARLRAAAGRWFAHRQSICDLALLSDEDLAHLGVSSREIREIRRVARFEAPFTPRPAAPVAQRANPLSLLTSAALHR</sequence>
<dbReference type="OrthoDB" id="8244198at2"/>
<proteinExistence type="predicted"/>
<accession>A0A017H7T5</accession>
<dbReference type="Proteomes" id="UP000025047">
    <property type="component" value="Plasmid pLokhon02"/>
</dbReference>
<protein>
    <recommendedName>
        <fullName evidence="3">DUF1127 domain-containing protein</fullName>
    </recommendedName>
</protein>
<organism evidence="1 2">
    <name type="scientific">Limimaricola hongkongensis DSM 17492</name>
    <dbReference type="NCBI Taxonomy" id="1122180"/>
    <lineage>
        <taxon>Bacteria</taxon>
        <taxon>Pseudomonadati</taxon>
        <taxon>Pseudomonadota</taxon>
        <taxon>Alphaproteobacteria</taxon>
        <taxon>Rhodobacterales</taxon>
        <taxon>Paracoccaceae</taxon>
        <taxon>Limimaricola</taxon>
    </lineage>
</organism>
<dbReference type="EMBL" id="APGJ01000010">
    <property type="protein sequence ID" value="EYD70375.1"/>
    <property type="molecule type" value="Genomic_DNA"/>
</dbReference>
<keyword evidence="1" id="KW-0614">Plasmid</keyword>
<evidence type="ECO:0008006" key="3">
    <source>
        <dbReference type="Google" id="ProtNLM"/>
    </source>
</evidence>
<keyword evidence="2" id="KW-1185">Reference proteome</keyword>
<gene>
    <name evidence="1" type="ORF">Lokhon_00129</name>
</gene>
<dbReference type="AlphaFoldDB" id="A0A017H7T5"/>
<dbReference type="PATRIC" id="fig|1122180.6.peg.133"/>
<evidence type="ECO:0000313" key="1">
    <source>
        <dbReference type="EMBL" id="EYD70375.1"/>
    </source>
</evidence>